<name>A0ABT9E9J8_9PROT</name>
<organism evidence="1 2">
    <name type="scientific">Paracraurococcus lichenis</name>
    <dbReference type="NCBI Taxonomy" id="3064888"/>
    <lineage>
        <taxon>Bacteria</taxon>
        <taxon>Pseudomonadati</taxon>
        <taxon>Pseudomonadota</taxon>
        <taxon>Alphaproteobacteria</taxon>
        <taxon>Acetobacterales</taxon>
        <taxon>Roseomonadaceae</taxon>
        <taxon>Paracraurococcus</taxon>
    </lineage>
</organism>
<sequence length="85" mass="8983">MFVRSLISNSRAALGFVLPAGDRLRFTATDPRLEELDGAVFDNADAVRHLADAVLATGGGPASQALLALLERMPGRAEPDPPIRS</sequence>
<dbReference type="Proteomes" id="UP001243009">
    <property type="component" value="Unassembled WGS sequence"/>
</dbReference>
<evidence type="ECO:0000313" key="1">
    <source>
        <dbReference type="EMBL" id="MDO9712870.1"/>
    </source>
</evidence>
<dbReference type="EMBL" id="JAUTWS010000061">
    <property type="protein sequence ID" value="MDO9712870.1"/>
    <property type="molecule type" value="Genomic_DNA"/>
</dbReference>
<keyword evidence="2" id="KW-1185">Reference proteome</keyword>
<protein>
    <submittedName>
        <fullName evidence="1">Uncharacterized protein</fullName>
    </submittedName>
</protein>
<gene>
    <name evidence="1" type="ORF">Q7A36_31355</name>
</gene>
<reference evidence="1 2" key="1">
    <citation type="submission" date="2023-08" db="EMBL/GenBank/DDBJ databases">
        <title>The draft genome sequence of Paracraurococcus sp. LOR1-02.</title>
        <authorList>
            <person name="Kingkaew E."/>
            <person name="Tanasupawat S."/>
        </authorList>
    </citation>
    <scope>NUCLEOTIDE SEQUENCE [LARGE SCALE GENOMIC DNA]</scope>
    <source>
        <strain evidence="1 2">LOR1-02</strain>
    </source>
</reference>
<accession>A0ABT9E9J8</accession>
<comment type="caution">
    <text evidence="1">The sequence shown here is derived from an EMBL/GenBank/DDBJ whole genome shotgun (WGS) entry which is preliminary data.</text>
</comment>
<proteinExistence type="predicted"/>
<evidence type="ECO:0000313" key="2">
    <source>
        <dbReference type="Proteomes" id="UP001243009"/>
    </source>
</evidence>
<dbReference type="RefSeq" id="WP_305107731.1">
    <property type="nucleotide sequence ID" value="NZ_JAUTWS010000061.1"/>
</dbReference>